<dbReference type="PANTHER" id="PTHR10994:SF145">
    <property type="entry name" value="RETICULON-LIKE PROTEIN B13"/>
    <property type="match status" value="1"/>
</dbReference>
<accession>A0AAP0RZK4</accession>
<dbReference type="Pfam" id="PF05659">
    <property type="entry name" value="RPW8"/>
    <property type="match status" value="1"/>
</dbReference>
<reference evidence="10 11" key="1">
    <citation type="journal article" date="2024" name="Plant J.">
        <title>Genome sequences and population genomics reveal climatic adaptation and genomic divergence between two closely related sweetgum species.</title>
        <authorList>
            <person name="Xu W.Q."/>
            <person name="Ren C.Q."/>
            <person name="Zhang X.Y."/>
            <person name="Comes H.P."/>
            <person name="Liu X.H."/>
            <person name="Li Y.G."/>
            <person name="Kettle C.J."/>
            <person name="Jalonen R."/>
            <person name="Gaisberger H."/>
            <person name="Ma Y.Z."/>
            <person name="Qiu Y.X."/>
        </authorList>
    </citation>
    <scope>NUCLEOTIDE SEQUENCE [LARGE SCALE GENOMIC DNA]</scope>
    <source>
        <strain evidence="10">Hangzhou</strain>
    </source>
</reference>
<dbReference type="GO" id="GO:0005789">
    <property type="term" value="C:endoplasmic reticulum membrane"/>
    <property type="evidence" value="ECO:0007669"/>
    <property type="project" value="UniProtKB-SubCell"/>
</dbReference>
<dbReference type="InterPro" id="IPR015940">
    <property type="entry name" value="UBA"/>
</dbReference>
<sequence>MALEAIGGAVLGTLFSKLIGVAVYATKMASDFDPSLENLKSTLSSVIPKVSEIELDNYDELIQLLEEGTTLVDKCSKVDRWKFHKKLQYRNKLRQMDASICKSIDLNLRVEQLKEKKGKAPLKEKLKRIGVDERIEREDFGPESEVFRWRGKLKVRFIATAAWVAVELYQVKFVTLASWVAMSIVTSLFIWGKILRLLNEEPPSLSGLEITEKSAMEMANSFREWIGGGMRWLFRVSAERDWFVFAGVVAGLWLLSLAGSFFGFFTCLYIGIMVGLHENTEQLVVEMANLFREWIGGGVRWMFLVGAETKLFAFVGALAGLWLIFLGGTSSGFFTGLSIGIMVNMIAAQPKYFEQQGADEYLQLLMNMGFEKHSAKRALAKRKEQIIEEVIEYMVEGKPKKAQNKLVQVEVENEKMVG</sequence>
<feature type="domain" description="Reticulon" evidence="8">
    <location>
        <begin position="143"/>
        <end position="274"/>
    </location>
</feature>
<keyword evidence="2 6" id="KW-0812">Transmembrane</keyword>
<dbReference type="PROSITE" id="PS50845">
    <property type="entry name" value="RETICULON"/>
    <property type="match status" value="1"/>
</dbReference>
<feature type="transmembrane region" description="Helical" evidence="6">
    <location>
        <begin position="242"/>
        <end position="272"/>
    </location>
</feature>
<evidence type="ECO:0000256" key="5">
    <source>
        <dbReference type="ARBA" id="ARBA00023136"/>
    </source>
</evidence>
<feature type="domain" description="RPW8" evidence="9">
    <location>
        <begin position="1"/>
        <end position="142"/>
    </location>
</feature>
<organism evidence="10 11">
    <name type="scientific">Liquidambar formosana</name>
    <name type="common">Formosan gum</name>
    <dbReference type="NCBI Taxonomy" id="63359"/>
    <lineage>
        <taxon>Eukaryota</taxon>
        <taxon>Viridiplantae</taxon>
        <taxon>Streptophyta</taxon>
        <taxon>Embryophyta</taxon>
        <taxon>Tracheophyta</taxon>
        <taxon>Spermatophyta</taxon>
        <taxon>Magnoliopsida</taxon>
        <taxon>eudicotyledons</taxon>
        <taxon>Gunneridae</taxon>
        <taxon>Pentapetalae</taxon>
        <taxon>Saxifragales</taxon>
        <taxon>Altingiaceae</taxon>
        <taxon>Liquidambar</taxon>
    </lineage>
</organism>
<evidence type="ECO:0000259" key="8">
    <source>
        <dbReference type="PROSITE" id="PS50845"/>
    </source>
</evidence>
<protein>
    <recommendedName>
        <fullName evidence="6">Reticulon-like protein</fullName>
    </recommendedName>
</protein>
<evidence type="ECO:0000256" key="2">
    <source>
        <dbReference type="ARBA" id="ARBA00022692"/>
    </source>
</evidence>
<dbReference type="GO" id="GO:0009617">
    <property type="term" value="P:response to bacterium"/>
    <property type="evidence" value="ECO:0007669"/>
    <property type="project" value="InterPro"/>
</dbReference>
<feature type="transmembrane region" description="Helical" evidence="6">
    <location>
        <begin position="176"/>
        <end position="195"/>
    </location>
</feature>
<dbReference type="PANTHER" id="PTHR10994">
    <property type="entry name" value="RETICULON"/>
    <property type="match status" value="1"/>
</dbReference>
<dbReference type="Pfam" id="PF02453">
    <property type="entry name" value="Reticulon"/>
    <property type="match status" value="1"/>
</dbReference>
<dbReference type="PROSITE" id="PS51153">
    <property type="entry name" value="RPW8"/>
    <property type="match status" value="1"/>
</dbReference>
<evidence type="ECO:0000313" key="11">
    <source>
        <dbReference type="Proteomes" id="UP001415857"/>
    </source>
</evidence>
<keyword evidence="4 6" id="KW-1133">Transmembrane helix</keyword>
<dbReference type="PROSITE" id="PS50030">
    <property type="entry name" value="UBA"/>
    <property type="match status" value="1"/>
</dbReference>
<feature type="transmembrane region" description="Helical" evidence="6">
    <location>
        <begin position="6"/>
        <end position="25"/>
    </location>
</feature>
<dbReference type="InterPro" id="IPR003388">
    <property type="entry name" value="Reticulon"/>
</dbReference>
<evidence type="ECO:0000256" key="1">
    <source>
        <dbReference type="ARBA" id="ARBA00004477"/>
    </source>
</evidence>
<feature type="transmembrane region" description="Helical" evidence="6">
    <location>
        <begin position="311"/>
        <end position="343"/>
    </location>
</feature>
<dbReference type="InterPro" id="IPR009060">
    <property type="entry name" value="UBA-like_sf"/>
</dbReference>
<keyword evidence="11" id="KW-1185">Reference proteome</keyword>
<evidence type="ECO:0000256" key="4">
    <source>
        <dbReference type="ARBA" id="ARBA00022989"/>
    </source>
</evidence>
<feature type="domain" description="UBA" evidence="7">
    <location>
        <begin position="352"/>
        <end position="397"/>
    </location>
</feature>
<dbReference type="InterPro" id="IPR045064">
    <property type="entry name" value="Reticulon-like"/>
</dbReference>
<evidence type="ECO:0000259" key="9">
    <source>
        <dbReference type="PROSITE" id="PS51153"/>
    </source>
</evidence>
<comment type="caution">
    <text evidence="10">The sequence shown here is derived from an EMBL/GenBank/DDBJ whole genome shotgun (WGS) entry which is preliminary data.</text>
</comment>
<evidence type="ECO:0000313" key="10">
    <source>
        <dbReference type="EMBL" id="KAK9284791.1"/>
    </source>
</evidence>
<comment type="subcellular location">
    <subcellularLocation>
        <location evidence="1 6">Endoplasmic reticulum membrane</location>
        <topology evidence="1 6">Multi-pass membrane protein</topology>
    </subcellularLocation>
</comment>
<evidence type="ECO:0000256" key="3">
    <source>
        <dbReference type="ARBA" id="ARBA00022824"/>
    </source>
</evidence>
<dbReference type="EMBL" id="JBBPBK010000005">
    <property type="protein sequence ID" value="KAK9284791.1"/>
    <property type="molecule type" value="Genomic_DNA"/>
</dbReference>
<dbReference type="SUPFAM" id="SSF46934">
    <property type="entry name" value="UBA-like"/>
    <property type="match status" value="1"/>
</dbReference>
<gene>
    <name evidence="10" type="ORF">L1049_023968</name>
</gene>
<proteinExistence type="predicted"/>
<name>A0AAP0RZK4_LIQFO</name>
<dbReference type="InterPro" id="IPR008808">
    <property type="entry name" value="Powdery_mildew-R_dom"/>
</dbReference>
<evidence type="ECO:0000259" key="7">
    <source>
        <dbReference type="PROSITE" id="PS50030"/>
    </source>
</evidence>
<keyword evidence="3 6" id="KW-0256">Endoplasmic reticulum</keyword>
<dbReference type="Proteomes" id="UP001415857">
    <property type="component" value="Unassembled WGS sequence"/>
</dbReference>
<evidence type="ECO:0000256" key="6">
    <source>
        <dbReference type="RuleBase" id="RU363132"/>
    </source>
</evidence>
<keyword evidence="5 6" id="KW-0472">Membrane</keyword>
<dbReference type="AlphaFoldDB" id="A0AAP0RZK4"/>